<dbReference type="NCBIfam" id="TIGR01730">
    <property type="entry name" value="RND_mfp"/>
    <property type="match status" value="1"/>
</dbReference>
<dbReference type="EMBL" id="CP045699">
    <property type="protein sequence ID" value="QGA65267.1"/>
    <property type="molecule type" value="Genomic_DNA"/>
</dbReference>
<dbReference type="InterPro" id="IPR058625">
    <property type="entry name" value="MdtA-like_BSH"/>
</dbReference>
<keyword evidence="9" id="KW-1185">Reference proteome</keyword>
<feature type="domain" description="Multidrug resistance protein MdtA-like barrel-sandwich hybrid" evidence="5">
    <location>
        <begin position="63"/>
        <end position="202"/>
    </location>
</feature>
<evidence type="ECO:0000313" key="9">
    <source>
        <dbReference type="Proteomes" id="UP000348942"/>
    </source>
</evidence>
<organism evidence="8 9">
    <name type="scientific">Vibrio algicola</name>
    <dbReference type="NCBI Taxonomy" id="2662262"/>
    <lineage>
        <taxon>Bacteria</taxon>
        <taxon>Pseudomonadati</taxon>
        <taxon>Pseudomonadota</taxon>
        <taxon>Gammaproteobacteria</taxon>
        <taxon>Vibrionales</taxon>
        <taxon>Vibrionaceae</taxon>
        <taxon>Vibrio</taxon>
    </lineage>
</organism>
<feature type="chain" id="PRO_5024461227" evidence="3">
    <location>
        <begin position="21"/>
        <end position="385"/>
    </location>
</feature>
<dbReference type="InterPro" id="IPR006143">
    <property type="entry name" value="RND_pump_MFP"/>
</dbReference>
<dbReference type="SUPFAM" id="SSF111369">
    <property type="entry name" value="HlyD-like secretion proteins"/>
    <property type="match status" value="1"/>
</dbReference>
<dbReference type="PANTHER" id="PTHR30158">
    <property type="entry name" value="ACRA/E-RELATED COMPONENT OF DRUG EFFLUX TRANSPORTER"/>
    <property type="match status" value="1"/>
</dbReference>
<dbReference type="GO" id="GO:0005886">
    <property type="term" value="C:plasma membrane"/>
    <property type="evidence" value="ECO:0007669"/>
    <property type="project" value="TreeGrafter"/>
</dbReference>
<feature type="domain" description="Multidrug resistance protein MdtA-like C-terminal permuted SH3" evidence="7">
    <location>
        <begin position="301"/>
        <end position="357"/>
    </location>
</feature>
<dbReference type="AlphaFoldDB" id="A0A5Q0TJP8"/>
<feature type="signal peptide" evidence="3">
    <location>
        <begin position="1"/>
        <end position="20"/>
    </location>
</feature>
<gene>
    <name evidence="8" type="ORF">GFB47_07475</name>
</gene>
<protein>
    <submittedName>
        <fullName evidence="8">Efflux RND transporter periplasmic adaptor subunit</fullName>
    </submittedName>
</protein>
<dbReference type="Gene3D" id="2.40.420.20">
    <property type="match status" value="1"/>
</dbReference>
<comment type="similarity">
    <text evidence="2">Belongs to the membrane fusion protein (MFP) (TC 8.A.1) family.</text>
</comment>
<feature type="domain" description="Multidrug resistance protein MdtA-like alpha-helical hairpin" evidence="4">
    <location>
        <begin position="104"/>
        <end position="173"/>
    </location>
</feature>
<dbReference type="GO" id="GO:0022857">
    <property type="term" value="F:transmembrane transporter activity"/>
    <property type="evidence" value="ECO:0007669"/>
    <property type="project" value="InterPro"/>
</dbReference>
<evidence type="ECO:0000259" key="5">
    <source>
        <dbReference type="Pfam" id="PF25917"/>
    </source>
</evidence>
<comment type="subcellular location">
    <subcellularLocation>
        <location evidence="1">Cell inner membrane</location>
        <topology evidence="1">Lipid-anchor</topology>
    </subcellularLocation>
</comment>
<evidence type="ECO:0000256" key="3">
    <source>
        <dbReference type="SAM" id="SignalP"/>
    </source>
</evidence>
<sequence length="385" mass="40931">MHTKRLYAGSLSVLLVLALAGCDAKKEAPKAAAPQAAQVEVITMAKKPTTIFTELPGRIVSTRVAEVRPQVTGILQKRLFEEGQMVHKGDLLYQIDPSPYQADVNSAKAALMKAQADESVSKKTALRYKDLVKRKLISQEDYDTADGNWKKARAQSAVAKAALDNANISLSYAKVKAPITGRIDISTVTEGALVTANQAQALTSIEPLDPIYVDMTQSSLAMARIKKSLGANTNPSVAVKLEDGSQYDQMGTLTFSGTKVDTSTGSVTLRAKVPNAESILLPGMFVRAQIITADKKPLFTLPQSLVVYGKDGSASVLVVENGKVAVRKVTTGDTVNKGTDWVITSGLNDGDTVIANNLLRVRPGMAVKVVSTDTASAKSTTPATK</sequence>
<name>A0A5Q0TJP8_9VIBR</name>
<evidence type="ECO:0000259" key="7">
    <source>
        <dbReference type="Pfam" id="PF25967"/>
    </source>
</evidence>
<dbReference type="InterPro" id="IPR058626">
    <property type="entry name" value="MdtA-like_b-barrel"/>
</dbReference>
<dbReference type="PANTHER" id="PTHR30158:SF3">
    <property type="entry name" value="MULTIDRUG EFFLUX PUMP SUBUNIT ACRA-RELATED"/>
    <property type="match status" value="1"/>
</dbReference>
<dbReference type="GO" id="GO:0030313">
    <property type="term" value="C:cell envelope"/>
    <property type="evidence" value="ECO:0007669"/>
    <property type="project" value="UniProtKB-SubCell"/>
</dbReference>
<dbReference type="Gene3D" id="1.10.287.470">
    <property type="entry name" value="Helix hairpin bin"/>
    <property type="match status" value="1"/>
</dbReference>
<accession>A0A5Q0TJP8</accession>
<dbReference type="Proteomes" id="UP000348942">
    <property type="component" value="Chromosome 1"/>
</dbReference>
<dbReference type="PROSITE" id="PS51257">
    <property type="entry name" value="PROKAR_LIPOPROTEIN"/>
    <property type="match status" value="1"/>
</dbReference>
<dbReference type="InterPro" id="IPR058624">
    <property type="entry name" value="MdtA-like_HH"/>
</dbReference>
<proteinExistence type="inferred from homology"/>
<evidence type="ECO:0000259" key="6">
    <source>
        <dbReference type="Pfam" id="PF25944"/>
    </source>
</evidence>
<dbReference type="Pfam" id="PF25944">
    <property type="entry name" value="Beta-barrel_RND"/>
    <property type="match status" value="1"/>
</dbReference>
<dbReference type="Pfam" id="PF25967">
    <property type="entry name" value="RND-MFP_C"/>
    <property type="match status" value="1"/>
</dbReference>
<evidence type="ECO:0000256" key="1">
    <source>
        <dbReference type="ARBA" id="ARBA00004519"/>
    </source>
</evidence>
<evidence type="ECO:0000256" key="2">
    <source>
        <dbReference type="ARBA" id="ARBA00009477"/>
    </source>
</evidence>
<evidence type="ECO:0000313" key="8">
    <source>
        <dbReference type="EMBL" id="QGA65267.1"/>
    </source>
</evidence>
<dbReference type="Gene3D" id="2.40.30.170">
    <property type="match status" value="1"/>
</dbReference>
<dbReference type="Gene3D" id="2.40.50.100">
    <property type="match status" value="1"/>
</dbReference>
<dbReference type="RefSeq" id="WP_153447416.1">
    <property type="nucleotide sequence ID" value="NZ_CP045699.1"/>
</dbReference>
<dbReference type="Pfam" id="PF25917">
    <property type="entry name" value="BSH_RND"/>
    <property type="match status" value="1"/>
</dbReference>
<keyword evidence="3" id="KW-0732">Signal</keyword>
<dbReference type="GO" id="GO:0046677">
    <property type="term" value="P:response to antibiotic"/>
    <property type="evidence" value="ECO:0007669"/>
    <property type="project" value="TreeGrafter"/>
</dbReference>
<reference evidence="8 9" key="1">
    <citation type="submission" date="2019-10" db="EMBL/GenBank/DDBJ databases">
        <title>Vibrio sp. nov., isolated from Coralline algae surface.</title>
        <authorList>
            <person name="Geng Y."/>
            <person name="Zhang X."/>
        </authorList>
    </citation>
    <scope>NUCLEOTIDE SEQUENCE [LARGE SCALE GENOMIC DNA]</scope>
    <source>
        <strain evidence="8 9">SM1977</strain>
    </source>
</reference>
<dbReference type="Pfam" id="PF25876">
    <property type="entry name" value="HH_MFP_RND"/>
    <property type="match status" value="1"/>
</dbReference>
<dbReference type="InterPro" id="IPR058627">
    <property type="entry name" value="MdtA-like_C"/>
</dbReference>
<evidence type="ECO:0000259" key="4">
    <source>
        <dbReference type="Pfam" id="PF25876"/>
    </source>
</evidence>
<feature type="domain" description="Multidrug resistance protein MdtA-like beta-barrel" evidence="6">
    <location>
        <begin position="210"/>
        <end position="290"/>
    </location>
</feature>